<name>A0A0P0W905_ORYSJ</name>
<gene>
    <name evidence="1" type="ordered locus">Os04g0346301</name>
    <name evidence="1" type="ORF">OSNPB_040346301</name>
</gene>
<dbReference type="AlphaFoldDB" id="A0A0P0W905"/>
<reference evidence="1 2" key="3">
    <citation type="journal article" date="2013" name="Rice">
        <title>Improvement of the Oryza sativa Nipponbare reference genome using next generation sequence and optical map data.</title>
        <authorList>
            <person name="Kawahara Y."/>
            <person name="de la Bastide M."/>
            <person name="Hamilton J.P."/>
            <person name="Kanamori H."/>
            <person name="McCombie W.R."/>
            <person name="Ouyang S."/>
            <person name="Schwartz D.C."/>
            <person name="Tanaka T."/>
            <person name="Wu J."/>
            <person name="Zhou S."/>
            <person name="Childs K.L."/>
            <person name="Davidson R.M."/>
            <person name="Lin H."/>
            <person name="Quesada-Ocampo L."/>
            <person name="Vaillancourt B."/>
            <person name="Sakai H."/>
            <person name="Lee S.S."/>
            <person name="Kim J."/>
            <person name="Numa H."/>
            <person name="Itoh T."/>
            <person name="Buell C.R."/>
            <person name="Matsumoto T."/>
        </authorList>
    </citation>
    <scope>NUCLEOTIDE SEQUENCE [LARGE SCALE GENOMIC DNA]</scope>
    <source>
        <strain evidence="2">cv. Nipponbare</strain>
    </source>
</reference>
<sequence>MNYHEVPDDVIMEFYVQANILRSQGGIRQTIKAAYMTIWLDDFDSIVNSIWMKQGIIHCHPADTDDDEAATVARGDQQWRHGIHILSGQASMDAAAHAANINRVTDGH</sequence>
<protein>
    <submittedName>
        <fullName evidence="1">Os04g0346301 protein</fullName>
    </submittedName>
</protein>
<dbReference type="PaxDb" id="39947-A0A0P0W905"/>
<proteinExistence type="predicted"/>
<organism evidence="1 2">
    <name type="scientific">Oryza sativa subsp. japonica</name>
    <name type="common">Rice</name>
    <dbReference type="NCBI Taxonomy" id="39947"/>
    <lineage>
        <taxon>Eukaryota</taxon>
        <taxon>Viridiplantae</taxon>
        <taxon>Streptophyta</taxon>
        <taxon>Embryophyta</taxon>
        <taxon>Tracheophyta</taxon>
        <taxon>Spermatophyta</taxon>
        <taxon>Magnoliopsida</taxon>
        <taxon>Liliopsida</taxon>
        <taxon>Poales</taxon>
        <taxon>Poaceae</taxon>
        <taxon>BOP clade</taxon>
        <taxon>Oryzoideae</taxon>
        <taxon>Oryzeae</taxon>
        <taxon>Oryzinae</taxon>
        <taxon>Oryza</taxon>
        <taxon>Oryza sativa</taxon>
    </lineage>
</organism>
<keyword evidence="2" id="KW-1185">Reference proteome</keyword>
<reference evidence="1 2" key="2">
    <citation type="journal article" date="2013" name="Plant Cell Physiol.">
        <title>Rice Annotation Project Database (RAP-DB): an integrative and interactive database for rice genomics.</title>
        <authorList>
            <person name="Sakai H."/>
            <person name="Lee S.S."/>
            <person name="Tanaka T."/>
            <person name="Numa H."/>
            <person name="Kim J."/>
            <person name="Kawahara Y."/>
            <person name="Wakimoto H."/>
            <person name="Yang C.C."/>
            <person name="Iwamoto M."/>
            <person name="Abe T."/>
            <person name="Yamada Y."/>
            <person name="Muto A."/>
            <person name="Inokuchi H."/>
            <person name="Ikemura T."/>
            <person name="Matsumoto T."/>
            <person name="Sasaki T."/>
            <person name="Itoh T."/>
        </authorList>
    </citation>
    <scope>NUCLEOTIDE SEQUENCE [LARGE SCALE GENOMIC DNA]</scope>
    <source>
        <strain evidence="2">cv. Nipponbare</strain>
    </source>
</reference>
<dbReference type="Proteomes" id="UP000059680">
    <property type="component" value="Chromosome 4"/>
</dbReference>
<evidence type="ECO:0000313" key="1">
    <source>
        <dbReference type="EMBL" id="BAS88690.1"/>
    </source>
</evidence>
<dbReference type="InParanoid" id="A0A0P0W905"/>
<evidence type="ECO:0000313" key="2">
    <source>
        <dbReference type="Proteomes" id="UP000059680"/>
    </source>
</evidence>
<dbReference type="EMBL" id="AP014960">
    <property type="protein sequence ID" value="BAS88690.1"/>
    <property type="molecule type" value="Genomic_DNA"/>
</dbReference>
<reference evidence="2" key="1">
    <citation type="journal article" date="2005" name="Nature">
        <title>The map-based sequence of the rice genome.</title>
        <authorList>
            <consortium name="International rice genome sequencing project (IRGSP)"/>
            <person name="Matsumoto T."/>
            <person name="Wu J."/>
            <person name="Kanamori H."/>
            <person name="Katayose Y."/>
            <person name="Fujisawa M."/>
            <person name="Namiki N."/>
            <person name="Mizuno H."/>
            <person name="Yamamoto K."/>
            <person name="Antonio B.A."/>
            <person name="Baba T."/>
            <person name="Sakata K."/>
            <person name="Nagamura Y."/>
            <person name="Aoki H."/>
            <person name="Arikawa K."/>
            <person name="Arita K."/>
            <person name="Bito T."/>
            <person name="Chiden Y."/>
            <person name="Fujitsuka N."/>
            <person name="Fukunaka R."/>
            <person name="Hamada M."/>
            <person name="Harada C."/>
            <person name="Hayashi A."/>
            <person name="Hijishita S."/>
            <person name="Honda M."/>
            <person name="Hosokawa S."/>
            <person name="Ichikawa Y."/>
            <person name="Idonuma A."/>
            <person name="Iijima M."/>
            <person name="Ikeda M."/>
            <person name="Ikeno M."/>
            <person name="Ito K."/>
            <person name="Ito S."/>
            <person name="Ito T."/>
            <person name="Ito Y."/>
            <person name="Ito Y."/>
            <person name="Iwabuchi A."/>
            <person name="Kamiya K."/>
            <person name="Karasawa W."/>
            <person name="Kurita K."/>
            <person name="Katagiri S."/>
            <person name="Kikuta A."/>
            <person name="Kobayashi H."/>
            <person name="Kobayashi N."/>
            <person name="Machita K."/>
            <person name="Maehara T."/>
            <person name="Masukawa M."/>
            <person name="Mizubayashi T."/>
            <person name="Mukai Y."/>
            <person name="Nagasaki H."/>
            <person name="Nagata Y."/>
            <person name="Naito S."/>
            <person name="Nakashima M."/>
            <person name="Nakama Y."/>
            <person name="Nakamichi Y."/>
            <person name="Nakamura M."/>
            <person name="Meguro A."/>
            <person name="Negishi M."/>
            <person name="Ohta I."/>
            <person name="Ohta T."/>
            <person name="Okamoto M."/>
            <person name="Ono N."/>
            <person name="Saji S."/>
            <person name="Sakaguchi M."/>
            <person name="Sakai K."/>
            <person name="Shibata M."/>
            <person name="Shimokawa T."/>
            <person name="Song J."/>
            <person name="Takazaki Y."/>
            <person name="Terasawa K."/>
            <person name="Tsugane M."/>
            <person name="Tsuji K."/>
            <person name="Ueda S."/>
            <person name="Waki K."/>
            <person name="Yamagata H."/>
            <person name="Yamamoto M."/>
            <person name="Yamamoto S."/>
            <person name="Yamane H."/>
            <person name="Yoshiki S."/>
            <person name="Yoshihara R."/>
            <person name="Yukawa K."/>
            <person name="Zhong H."/>
            <person name="Yano M."/>
            <person name="Yuan Q."/>
            <person name="Ouyang S."/>
            <person name="Liu J."/>
            <person name="Jones K.M."/>
            <person name="Gansberger K."/>
            <person name="Moffat K."/>
            <person name="Hill J."/>
            <person name="Bera J."/>
            <person name="Fadrosh D."/>
            <person name="Jin S."/>
            <person name="Johri S."/>
            <person name="Kim M."/>
            <person name="Overton L."/>
            <person name="Reardon M."/>
            <person name="Tsitrin T."/>
            <person name="Vuong H."/>
            <person name="Weaver B."/>
            <person name="Ciecko A."/>
            <person name="Tallon L."/>
            <person name="Jackson J."/>
            <person name="Pai G."/>
            <person name="Aken S.V."/>
            <person name="Utterback T."/>
            <person name="Reidmuller S."/>
            <person name="Feldblyum T."/>
            <person name="Hsiao J."/>
            <person name="Zismann V."/>
            <person name="Iobst S."/>
            <person name="de Vazeille A.R."/>
            <person name="Buell C.R."/>
            <person name="Ying K."/>
            <person name="Li Y."/>
            <person name="Lu T."/>
            <person name="Huang Y."/>
            <person name="Zhao Q."/>
            <person name="Feng Q."/>
            <person name="Zhang L."/>
            <person name="Zhu J."/>
            <person name="Weng Q."/>
            <person name="Mu J."/>
            <person name="Lu Y."/>
            <person name="Fan D."/>
            <person name="Liu Y."/>
            <person name="Guan J."/>
            <person name="Zhang Y."/>
            <person name="Yu S."/>
            <person name="Liu X."/>
            <person name="Zhang Y."/>
            <person name="Hong G."/>
            <person name="Han B."/>
            <person name="Choisne N."/>
            <person name="Demange N."/>
            <person name="Orjeda G."/>
            <person name="Samain S."/>
            <person name="Cattolico L."/>
            <person name="Pelletier E."/>
            <person name="Couloux A."/>
            <person name="Segurens B."/>
            <person name="Wincker P."/>
            <person name="D'Hont A."/>
            <person name="Scarpelli C."/>
            <person name="Weissenbach J."/>
            <person name="Salanoubat M."/>
            <person name="Quetier F."/>
            <person name="Yu Y."/>
            <person name="Kim H.R."/>
            <person name="Rambo T."/>
            <person name="Currie J."/>
            <person name="Collura K."/>
            <person name="Luo M."/>
            <person name="Yang T."/>
            <person name="Ammiraju J.S.S."/>
            <person name="Engler F."/>
            <person name="Soderlund C."/>
            <person name="Wing R.A."/>
            <person name="Palmer L.E."/>
            <person name="de la Bastide M."/>
            <person name="Spiegel L."/>
            <person name="Nascimento L."/>
            <person name="Zutavern T."/>
            <person name="O'Shaughnessy A."/>
            <person name="Dike S."/>
            <person name="Dedhia N."/>
            <person name="Preston R."/>
            <person name="Balija V."/>
            <person name="McCombie W.R."/>
            <person name="Chow T."/>
            <person name="Chen H."/>
            <person name="Chung M."/>
            <person name="Chen C."/>
            <person name="Shaw J."/>
            <person name="Wu H."/>
            <person name="Hsiao K."/>
            <person name="Chao Y."/>
            <person name="Chu M."/>
            <person name="Cheng C."/>
            <person name="Hour A."/>
            <person name="Lee P."/>
            <person name="Lin S."/>
            <person name="Lin Y."/>
            <person name="Liou J."/>
            <person name="Liu S."/>
            <person name="Hsing Y."/>
            <person name="Raghuvanshi S."/>
            <person name="Mohanty A."/>
            <person name="Bharti A.K."/>
            <person name="Gaur A."/>
            <person name="Gupta V."/>
            <person name="Kumar D."/>
            <person name="Ravi V."/>
            <person name="Vij S."/>
            <person name="Kapur A."/>
            <person name="Khurana P."/>
            <person name="Khurana P."/>
            <person name="Khurana J.P."/>
            <person name="Tyagi A.K."/>
            <person name="Gaikwad K."/>
            <person name="Singh A."/>
            <person name="Dalal V."/>
            <person name="Srivastava S."/>
            <person name="Dixit A."/>
            <person name="Pal A.K."/>
            <person name="Ghazi I.A."/>
            <person name="Yadav M."/>
            <person name="Pandit A."/>
            <person name="Bhargava A."/>
            <person name="Sureshbabu K."/>
            <person name="Batra K."/>
            <person name="Sharma T.R."/>
            <person name="Mohapatra T."/>
            <person name="Singh N.K."/>
            <person name="Messing J."/>
            <person name="Nelson A.B."/>
            <person name="Fuks G."/>
            <person name="Kavchok S."/>
            <person name="Keizer G."/>
            <person name="Linton E."/>
            <person name="Llaca V."/>
            <person name="Song R."/>
            <person name="Tanyolac B."/>
            <person name="Young S."/>
            <person name="Ho-Il K."/>
            <person name="Hahn J.H."/>
            <person name="Sangsakoo G."/>
            <person name="Vanavichit A."/>
            <person name="de Mattos Luiz.A.T."/>
            <person name="Zimmer P.D."/>
            <person name="Malone G."/>
            <person name="Dellagostin O."/>
            <person name="de Oliveira A.C."/>
            <person name="Bevan M."/>
            <person name="Bancroft I."/>
            <person name="Minx P."/>
            <person name="Cordum H."/>
            <person name="Wilson R."/>
            <person name="Cheng Z."/>
            <person name="Jin W."/>
            <person name="Jiang J."/>
            <person name="Leong S.A."/>
            <person name="Iwama H."/>
            <person name="Gojobori T."/>
            <person name="Itoh T."/>
            <person name="Niimura Y."/>
            <person name="Fujii Y."/>
            <person name="Habara T."/>
            <person name="Sakai H."/>
            <person name="Sato Y."/>
            <person name="Wilson G."/>
            <person name="Kumar K."/>
            <person name="McCouch S."/>
            <person name="Juretic N."/>
            <person name="Hoen D."/>
            <person name="Wright S."/>
            <person name="Bruskiewich R."/>
            <person name="Bureau T."/>
            <person name="Miyao A."/>
            <person name="Hirochika H."/>
            <person name="Nishikawa T."/>
            <person name="Kadowaki K."/>
            <person name="Sugiura M."/>
            <person name="Burr B."/>
            <person name="Sasaki T."/>
        </authorList>
    </citation>
    <scope>NUCLEOTIDE SEQUENCE [LARGE SCALE GENOMIC DNA]</scope>
    <source>
        <strain evidence="2">cv. Nipponbare</strain>
    </source>
</reference>
<accession>A0A0P0W905</accession>